<comment type="catalytic activity">
    <reaction evidence="17">
        <text>a triacylglycerol + H2O = a diacylglycerol + a fatty acid + H(+)</text>
        <dbReference type="Rhea" id="RHEA:12044"/>
        <dbReference type="ChEBI" id="CHEBI:15377"/>
        <dbReference type="ChEBI" id="CHEBI:15378"/>
        <dbReference type="ChEBI" id="CHEBI:17855"/>
        <dbReference type="ChEBI" id="CHEBI:18035"/>
        <dbReference type="ChEBI" id="CHEBI:28868"/>
        <dbReference type="EC" id="3.1.1.3"/>
    </reaction>
    <physiologicalReaction direction="left-to-right" evidence="17">
        <dbReference type="Rhea" id="RHEA:12045"/>
    </physiologicalReaction>
</comment>
<dbReference type="PIRSF" id="PIRSF000865">
    <property type="entry name" value="Lipoprotein_lipase_LIPH"/>
    <property type="match status" value="1"/>
</dbReference>
<keyword evidence="39" id="KW-0732">Signal</keyword>
<evidence type="ECO:0000259" key="41">
    <source>
        <dbReference type="Pfam" id="PF01477"/>
    </source>
</evidence>
<evidence type="ECO:0000256" key="8">
    <source>
        <dbReference type="ARBA" id="ARBA00022801"/>
    </source>
</evidence>
<dbReference type="EC" id="3.1.1.3" evidence="39"/>
<dbReference type="Pfam" id="PF00151">
    <property type="entry name" value="Lipase"/>
    <property type="match status" value="1"/>
</dbReference>
<comment type="catalytic activity">
    <reaction evidence="34">
        <text>a 1,2-diacyl-sn-glycero-3-phosphocholine + H2O = a monoacyl-sn-glycero-3-phosphocholine + a fatty acid + H(+)</text>
        <dbReference type="Rhea" id="RHEA:44664"/>
        <dbReference type="ChEBI" id="CHEBI:15377"/>
        <dbReference type="ChEBI" id="CHEBI:15378"/>
        <dbReference type="ChEBI" id="CHEBI:28868"/>
        <dbReference type="ChEBI" id="CHEBI:57643"/>
        <dbReference type="ChEBI" id="CHEBI:84465"/>
    </reaction>
    <physiologicalReaction direction="left-to-right" evidence="34">
        <dbReference type="Rhea" id="RHEA:44665"/>
    </physiologicalReaction>
</comment>
<comment type="catalytic activity">
    <reaction evidence="27">
        <text>1,2,3-tripropanoylglycerol + H2O = dipropanoylglycerol + propanoate + H(+)</text>
        <dbReference type="Rhea" id="RHEA:48024"/>
        <dbReference type="ChEBI" id="CHEBI:15377"/>
        <dbReference type="ChEBI" id="CHEBI:15378"/>
        <dbReference type="ChEBI" id="CHEBI:17272"/>
        <dbReference type="ChEBI" id="CHEBI:88153"/>
        <dbReference type="ChEBI" id="CHEBI:88155"/>
    </reaction>
    <physiologicalReaction direction="left-to-right" evidence="27">
        <dbReference type="Rhea" id="RHEA:48025"/>
    </physiologicalReaction>
</comment>
<evidence type="ECO:0000256" key="37">
    <source>
        <dbReference type="ARBA" id="ARBA00049420"/>
    </source>
</evidence>
<evidence type="ECO:0000256" key="21">
    <source>
        <dbReference type="ARBA" id="ARBA00036575"/>
    </source>
</evidence>
<comment type="subcellular location">
    <subcellularLocation>
        <location evidence="1">Cell projection</location>
        <location evidence="1">Neuron projection</location>
    </subcellularLocation>
    <subcellularLocation>
        <location evidence="2 39">Secreted</location>
    </subcellularLocation>
    <subcellularLocation>
        <location evidence="19">Zymogen granule membrane</location>
        <topology evidence="19">Peripheral membrane protein</topology>
    </subcellularLocation>
</comment>
<evidence type="ECO:0000256" key="38">
    <source>
        <dbReference type="RuleBase" id="RU004262"/>
    </source>
</evidence>
<comment type="catalytic activity">
    <reaction evidence="24">
        <text>1-(9Z-octadecenoyl)-glycerol + H2O = glycerol + (9Z)-octadecenoate + H(+)</text>
        <dbReference type="Rhea" id="RHEA:38487"/>
        <dbReference type="ChEBI" id="CHEBI:15377"/>
        <dbReference type="ChEBI" id="CHEBI:15378"/>
        <dbReference type="ChEBI" id="CHEBI:17754"/>
        <dbReference type="ChEBI" id="CHEBI:30823"/>
        <dbReference type="ChEBI" id="CHEBI:75342"/>
    </reaction>
    <physiologicalReaction direction="left-to-right" evidence="24">
        <dbReference type="Rhea" id="RHEA:38488"/>
    </physiologicalReaction>
</comment>
<evidence type="ECO:0000256" key="12">
    <source>
        <dbReference type="ARBA" id="ARBA00023136"/>
    </source>
</evidence>
<evidence type="ECO:0000256" key="10">
    <source>
        <dbReference type="ARBA" id="ARBA00022963"/>
    </source>
</evidence>
<reference evidence="42" key="2">
    <citation type="submission" date="2025-08" db="UniProtKB">
        <authorList>
            <consortium name="Ensembl"/>
        </authorList>
    </citation>
    <scope>IDENTIFICATION</scope>
</reference>
<comment type="catalytic activity">
    <reaction evidence="30">
        <text>1,2,3-tributanoylglycerol + H2O = dibutanoylglycerol + butanoate + H(+)</text>
        <dbReference type="Rhea" id="RHEA:40475"/>
        <dbReference type="ChEBI" id="CHEBI:15377"/>
        <dbReference type="ChEBI" id="CHEBI:15378"/>
        <dbReference type="ChEBI" id="CHEBI:17968"/>
        <dbReference type="ChEBI" id="CHEBI:35020"/>
        <dbReference type="ChEBI" id="CHEBI:76478"/>
    </reaction>
    <physiologicalReaction direction="left-to-right" evidence="30">
        <dbReference type="Rhea" id="RHEA:40476"/>
    </physiologicalReaction>
</comment>
<dbReference type="InterPro" id="IPR029058">
    <property type="entry name" value="AB_hydrolase_fold"/>
</dbReference>
<evidence type="ECO:0000256" key="4">
    <source>
        <dbReference type="ARBA" id="ARBA00005189"/>
    </source>
</evidence>
<evidence type="ECO:0000256" key="33">
    <source>
        <dbReference type="ARBA" id="ARBA00049076"/>
    </source>
</evidence>
<evidence type="ECO:0000256" key="13">
    <source>
        <dbReference type="ARBA" id="ARBA00023157"/>
    </source>
</evidence>
<organism evidence="42 43">
    <name type="scientific">Takifugu rubripes</name>
    <name type="common">Japanese pufferfish</name>
    <name type="synonym">Fugu rubripes</name>
    <dbReference type="NCBI Taxonomy" id="31033"/>
    <lineage>
        <taxon>Eukaryota</taxon>
        <taxon>Metazoa</taxon>
        <taxon>Chordata</taxon>
        <taxon>Craniata</taxon>
        <taxon>Vertebrata</taxon>
        <taxon>Euteleostomi</taxon>
        <taxon>Actinopterygii</taxon>
        <taxon>Neopterygii</taxon>
        <taxon>Teleostei</taxon>
        <taxon>Neoteleostei</taxon>
        <taxon>Acanthomorphata</taxon>
        <taxon>Eupercaria</taxon>
        <taxon>Tetraodontiformes</taxon>
        <taxon>Tetradontoidea</taxon>
        <taxon>Tetraodontidae</taxon>
        <taxon>Takifugu</taxon>
    </lineage>
</organism>
<dbReference type="CDD" id="cd00707">
    <property type="entry name" value="Pancreat_lipase_like"/>
    <property type="match status" value="1"/>
</dbReference>
<evidence type="ECO:0000256" key="30">
    <source>
        <dbReference type="ARBA" id="ARBA00048377"/>
    </source>
</evidence>
<comment type="catalytic activity">
    <reaction evidence="31">
        <text>1,2,3-tri-(9Z-octadecenoyl)-glycerol + H2O = di-(9Z)-octadecenoylglycerol + (9Z)-octadecenoate + H(+)</text>
        <dbReference type="Rhea" id="RHEA:38575"/>
        <dbReference type="ChEBI" id="CHEBI:15377"/>
        <dbReference type="ChEBI" id="CHEBI:15378"/>
        <dbReference type="ChEBI" id="CHEBI:30823"/>
        <dbReference type="ChEBI" id="CHEBI:53753"/>
        <dbReference type="ChEBI" id="CHEBI:75945"/>
    </reaction>
    <physiologicalReaction direction="left-to-right" evidence="31">
        <dbReference type="Rhea" id="RHEA:38576"/>
    </physiologicalReaction>
</comment>
<keyword evidence="43" id="KW-1185">Reference proteome</keyword>
<comment type="catalytic activity">
    <reaction evidence="28">
        <text>a 1,2-diacyl-3-O-[alpha-D-galactosyl-(1-&gt;6)-beta-D-galactosyl]-sn-glycerol + H2O = acyl-3-O-[alpha-D-galactosyl-(1-&gt;6)-beta-D-galactosyl]-sn-glycerol + a fatty acid + H(+)</text>
        <dbReference type="Rhea" id="RHEA:48372"/>
        <dbReference type="ChEBI" id="CHEBI:15377"/>
        <dbReference type="ChEBI" id="CHEBI:15378"/>
        <dbReference type="ChEBI" id="CHEBI:28396"/>
        <dbReference type="ChEBI" id="CHEBI:28868"/>
        <dbReference type="ChEBI" id="CHEBI:90310"/>
    </reaction>
    <physiologicalReaction direction="left-to-right" evidence="28">
        <dbReference type="Rhea" id="RHEA:48373"/>
    </physiologicalReaction>
</comment>
<evidence type="ECO:0000256" key="28">
    <source>
        <dbReference type="ARBA" id="ARBA00048139"/>
    </source>
</evidence>
<evidence type="ECO:0000256" key="6">
    <source>
        <dbReference type="ARBA" id="ARBA00022525"/>
    </source>
</evidence>
<dbReference type="GeneTree" id="ENSGT00940000155139"/>
<dbReference type="GO" id="GO:0042589">
    <property type="term" value="C:zymogen granule membrane"/>
    <property type="evidence" value="ECO:0007669"/>
    <property type="project" value="UniProtKB-SubCell"/>
</dbReference>
<dbReference type="InterPro" id="IPR016272">
    <property type="entry name" value="Lipase_LIPH"/>
</dbReference>
<evidence type="ECO:0000256" key="5">
    <source>
        <dbReference type="ARBA" id="ARBA00010701"/>
    </source>
</evidence>
<dbReference type="InterPro" id="IPR013818">
    <property type="entry name" value="Lipase"/>
</dbReference>
<evidence type="ECO:0000256" key="2">
    <source>
        <dbReference type="ARBA" id="ARBA00004613"/>
    </source>
</evidence>
<keyword evidence="13 39" id="KW-1015">Disulfide bond</keyword>
<evidence type="ECO:0000256" key="29">
    <source>
        <dbReference type="ARBA" id="ARBA00048268"/>
    </source>
</evidence>
<proteinExistence type="inferred from homology"/>
<comment type="catalytic activity">
    <reaction evidence="29">
        <text>1,2-dioctanoyl-3-O-beta-D-galactosyl-sn-glycerol + H2O = octanoyl-3-(beta-D-galactosyl)-sn-glycerol + octanoate + H(+)</text>
        <dbReference type="Rhea" id="RHEA:48696"/>
        <dbReference type="ChEBI" id="CHEBI:15377"/>
        <dbReference type="ChEBI" id="CHEBI:15378"/>
        <dbReference type="ChEBI" id="CHEBI:25646"/>
        <dbReference type="ChEBI" id="CHEBI:90453"/>
        <dbReference type="ChEBI" id="CHEBI:90769"/>
    </reaction>
    <physiologicalReaction direction="left-to-right" evidence="29">
        <dbReference type="Rhea" id="RHEA:48697"/>
    </physiologicalReaction>
</comment>
<comment type="catalytic activity">
    <reaction evidence="25">
        <text>1,2-didecanoylglycerol + H2O = decanoylglycerol + decanoate + H(+)</text>
        <dbReference type="Rhea" id="RHEA:48596"/>
        <dbReference type="ChEBI" id="CHEBI:11152"/>
        <dbReference type="ChEBI" id="CHEBI:15377"/>
        <dbReference type="ChEBI" id="CHEBI:15378"/>
        <dbReference type="ChEBI" id="CHEBI:27689"/>
        <dbReference type="ChEBI" id="CHEBI:90605"/>
    </reaction>
    <physiologicalReaction direction="left-to-right" evidence="25">
        <dbReference type="Rhea" id="RHEA:48597"/>
    </physiologicalReaction>
</comment>
<dbReference type="AlphaFoldDB" id="A0A674P9H5"/>
<evidence type="ECO:0000259" key="40">
    <source>
        <dbReference type="Pfam" id="PF00151"/>
    </source>
</evidence>
<dbReference type="Ensembl" id="ENSTRUT00000082665.1">
    <property type="protein sequence ID" value="ENSTRUP00000082306.1"/>
    <property type="gene ID" value="ENSTRUG00000024671.2"/>
</dbReference>
<dbReference type="Pfam" id="PF01477">
    <property type="entry name" value="PLAT"/>
    <property type="match status" value="1"/>
</dbReference>
<comment type="catalytic activity">
    <reaction evidence="26">
        <text>di-(9Z)-octadecenoylglycerol + H2O = (9Z-octadecenoyl)-glycerol + (9Z)-octadecenoate + H(+)</text>
        <dbReference type="Rhea" id="RHEA:47868"/>
        <dbReference type="ChEBI" id="CHEBI:15377"/>
        <dbReference type="ChEBI" id="CHEBI:15378"/>
        <dbReference type="ChEBI" id="CHEBI:30823"/>
        <dbReference type="ChEBI" id="CHEBI:75937"/>
        <dbReference type="ChEBI" id="CHEBI:75945"/>
    </reaction>
    <physiologicalReaction direction="left-to-right" evidence="26">
        <dbReference type="Rhea" id="RHEA:47869"/>
    </physiologicalReaction>
</comment>
<evidence type="ECO:0000256" key="19">
    <source>
        <dbReference type="ARBA" id="ARBA00024321"/>
    </source>
</evidence>
<name>A0A674P9H5_TAKRU</name>
<evidence type="ECO:0000313" key="42">
    <source>
        <dbReference type="Ensembl" id="ENSTRUP00000082306.1"/>
    </source>
</evidence>
<reference evidence="42" key="3">
    <citation type="submission" date="2025-09" db="UniProtKB">
        <authorList>
            <consortium name="Ensembl"/>
        </authorList>
    </citation>
    <scope>IDENTIFICATION</scope>
</reference>
<comment type="pathway">
    <text evidence="4">Lipid metabolism.</text>
</comment>
<keyword evidence="15" id="KW-0966">Cell projection</keyword>
<comment type="pathway">
    <text evidence="3">Glycerolipid metabolism; triacylglycerol degradation.</text>
</comment>
<dbReference type="InterPro" id="IPR000734">
    <property type="entry name" value="TAG_lipase"/>
</dbReference>
<keyword evidence="9" id="KW-0106">Calcium</keyword>
<dbReference type="InterPro" id="IPR001024">
    <property type="entry name" value="PLAT/LH2_dom"/>
</dbReference>
<dbReference type="GO" id="GO:0004465">
    <property type="term" value="F:lipoprotein lipase activity"/>
    <property type="evidence" value="ECO:0007669"/>
    <property type="project" value="TreeGrafter"/>
</dbReference>
<keyword evidence="6 39" id="KW-0964">Secreted</keyword>
<dbReference type="Proteomes" id="UP000005226">
    <property type="component" value="Unplaced"/>
</dbReference>
<comment type="catalytic activity">
    <reaction evidence="20">
        <text>a 1,2-diacyl-3-O-(beta-D-galactosyl)-sn-glycerol + 2 H2O = 3-beta-D-galactosyl-sn-glycerol + 2 a fatty acid + 2 H(+)</text>
        <dbReference type="Rhea" id="RHEA:13189"/>
        <dbReference type="ChEBI" id="CHEBI:15377"/>
        <dbReference type="ChEBI" id="CHEBI:15378"/>
        <dbReference type="ChEBI" id="CHEBI:15754"/>
        <dbReference type="ChEBI" id="CHEBI:17615"/>
        <dbReference type="ChEBI" id="CHEBI:28868"/>
        <dbReference type="EC" id="3.1.1.26"/>
    </reaction>
    <physiologicalReaction direction="left-to-right" evidence="20">
        <dbReference type="Rhea" id="RHEA:13190"/>
    </physiologicalReaction>
</comment>
<dbReference type="GO" id="GO:0005615">
    <property type="term" value="C:extracellular space"/>
    <property type="evidence" value="ECO:0007669"/>
    <property type="project" value="TreeGrafter"/>
</dbReference>
<evidence type="ECO:0000256" key="31">
    <source>
        <dbReference type="ARBA" id="ARBA00048386"/>
    </source>
</evidence>
<keyword evidence="16" id="KW-0968">Cytoplasmic vesicle</keyword>
<dbReference type="PANTHER" id="PTHR11610:SF165">
    <property type="entry name" value="PANCREATIC LIPASE-RELATED PROTEIN 2"/>
    <property type="match status" value="1"/>
</dbReference>
<gene>
    <name evidence="42" type="primary">LOC101064949</name>
</gene>
<feature type="chain" id="PRO_5025716595" description="Triacylglycerol lipase" evidence="39">
    <location>
        <begin position="20"/>
        <end position="429"/>
    </location>
</feature>
<keyword evidence="12" id="KW-0472">Membrane</keyword>
<feature type="signal peptide" evidence="39">
    <location>
        <begin position="1"/>
        <end position="19"/>
    </location>
</feature>
<feature type="domain" description="Lipase" evidence="40">
    <location>
        <begin position="21"/>
        <end position="192"/>
    </location>
</feature>
<dbReference type="PRINTS" id="PR00823">
    <property type="entry name" value="PANCLIPASE"/>
</dbReference>
<evidence type="ECO:0000256" key="17">
    <source>
        <dbReference type="ARBA" id="ARBA00023369"/>
    </source>
</evidence>
<evidence type="ECO:0000256" key="36">
    <source>
        <dbReference type="ARBA" id="ARBA00049352"/>
    </source>
</evidence>
<sequence length="429" mass="47747">MNTMWSLSVFCLLVSATYATQVCFEGLGCFADGPPWGGTDQRPVSILPSHPDEIGTRFLLFTQRNRYYQEIMADETVEASNYSGMRTSRFILPGYLLEGDEDWPQRMCKEMVKRENVNCIAVEWKKGVKTRYAQAANNIRVVAAQVAAMITFLMDNYKQTAGKFHMIGHSLGAHAAGDVGSRIPGLARITGLGMSQSVGHIDFYPNGGQLMPGCSTNRGDPSDLDAIWLGDKKFDACNHVRAYEYYIESLEKPQGFMGYPCPNKDSFADGKCFPCGHTECPLMGHRADRFTGTEDTSITKYFLTTGSKAPFRRYSYRVSVTLAGPILPNVGFMFVALVGKYGSTKEHQLHVGTLISGRTYELLLDAQLDVGDVTEVQFRWNNHIIDPLRPKFGAEKVVLQRGKDKEIRSFCGRANVAENEVQSVLLCEV</sequence>
<dbReference type="Gene3D" id="3.40.50.1820">
    <property type="entry name" value="alpha/beta hydrolase"/>
    <property type="match status" value="2"/>
</dbReference>
<evidence type="ECO:0000256" key="9">
    <source>
        <dbReference type="ARBA" id="ARBA00022837"/>
    </source>
</evidence>
<keyword evidence="8" id="KW-0378">Hydrolase</keyword>
<evidence type="ECO:0000256" key="20">
    <source>
        <dbReference type="ARBA" id="ARBA00036503"/>
    </source>
</evidence>
<evidence type="ECO:0000256" key="24">
    <source>
        <dbReference type="ARBA" id="ARBA00047438"/>
    </source>
</evidence>
<dbReference type="PANTHER" id="PTHR11610">
    <property type="entry name" value="LIPASE"/>
    <property type="match status" value="1"/>
</dbReference>
<evidence type="ECO:0000256" key="23">
    <source>
        <dbReference type="ARBA" id="ARBA00047296"/>
    </source>
</evidence>
<comment type="catalytic activity">
    <reaction evidence="37">
        <text>1,2-didodecanoyl-3-beta-D-galactosyl-sn-glycerol + H2O = dodecanoyl-3-beta-D-galactosyl-sn-glycerol + dodecanoate + H(+)</text>
        <dbReference type="Rhea" id="RHEA:48540"/>
        <dbReference type="ChEBI" id="CHEBI:15377"/>
        <dbReference type="ChEBI" id="CHEBI:15378"/>
        <dbReference type="ChEBI" id="CHEBI:18262"/>
        <dbReference type="ChEBI" id="CHEBI:90340"/>
        <dbReference type="ChEBI" id="CHEBI:90515"/>
    </reaction>
    <physiologicalReaction direction="left-to-right" evidence="37">
        <dbReference type="Rhea" id="RHEA:48541"/>
    </physiologicalReaction>
</comment>
<comment type="similarity">
    <text evidence="5 38">Belongs to the AB hydrolase superfamily. Lipase family.</text>
</comment>
<evidence type="ECO:0000256" key="14">
    <source>
        <dbReference type="ARBA" id="ARBA00023180"/>
    </source>
</evidence>
<evidence type="ECO:0000256" key="25">
    <source>
        <dbReference type="ARBA" id="ARBA00047618"/>
    </source>
</evidence>
<dbReference type="GO" id="GO:0043005">
    <property type="term" value="C:neuron projection"/>
    <property type="evidence" value="ECO:0007669"/>
    <property type="project" value="UniProtKB-SubCell"/>
</dbReference>
<dbReference type="Gene3D" id="2.60.60.20">
    <property type="entry name" value="PLAT/LH2 domain"/>
    <property type="match status" value="1"/>
</dbReference>
<comment type="catalytic activity">
    <reaction evidence="36">
        <text>long chain 1,2-diacyl-3-O-[alpha-D-galactosyl-(1-&gt;6)-beta-D-galactosyl]-sn-glycerol + H2O = long chain acyl-3-O-[alpha-D-galactosyl-(1-&gt;6)-beta-D-galactosyl]-sn-glycerol + a fatty acid + H(+)</text>
        <dbReference type="Rhea" id="RHEA:48708"/>
        <dbReference type="ChEBI" id="CHEBI:15377"/>
        <dbReference type="ChEBI" id="CHEBI:15378"/>
        <dbReference type="ChEBI" id="CHEBI:28868"/>
        <dbReference type="ChEBI" id="CHEBI:90463"/>
        <dbReference type="ChEBI" id="CHEBI:90774"/>
    </reaction>
    <physiologicalReaction direction="left-to-right" evidence="36">
        <dbReference type="Rhea" id="RHEA:48709"/>
    </physiologicalReaction>
</comment>
<dbReference type="SUPFAM" id="SSF53474">
    <property type="entry name" value="alpha/beta-Hydrolases"/>
    <property type="match status" value="1"/>
</dbReference>
<reference evidence="42" key="1">
    <citation type="journal article" date="2011" name="Genome Biol. Evol.">
        <title>Integration of the genetic map and genome assembly of fugu facilitates insights into distinct features of genome evolution in teleosts and mammals.</title>
        <authorList>
            <person name="Kai W."/>
            <person name="Kikuchi K."/>
            <person name="Tohari S."/>
            <person name="Chew A.K."/>
            <person name="Tay A."/>
            <person name="Fujiwara A."/>
            <person name="Hosoya S."/>
            <person name="Suetake H."/>
            <person name="Naruse K."/>
            <person name="Brenner S."/>
            <person name="Suzuki Y."/>
            <person name="Venkatesh B."/>
        </authorList>
    </citation>
    <scope>NUCLEOTIDE SEQUENCE [LARGE SCALE GENOMIC DNA]</scope>
</reference>
<comment type="catalytic activity">
    <reaction evidence="33">
        <text>1,2-dioctanoyl-3-O-[alpha-D-galactosyl-(1-&gt;6)-beta-D-galactosyl]-sn-glycerol + H2O = octanoyl-3-O-[alpha-D-galactosyl-(1-&gt;6)-beta-D-galactosyl]-sn-glycerol + octanoate + H(+)</text>
        <dbReference type="Rhea" id="RHEA:48692"/>
        <dbReference type="ChEBI" id="CHEBI:15377"/>
        <dbReference type="ChEBI" id="CHEBI:15378"/>
        <dbReference type="ChEBI" id="CHEBI:25646"/>
        <dbReference type="ChEBI" id="CHEBI:90457"/>
        <dbReference type="ChEBI" id="CHEBI:90768"/>
    </reaction>
    <physiologicalReaction direction="left-to-right" evidence="33">
        <dbReference type="Rhea" id="RHEA:48693"/>
    </physiologicalReaction>
</comment>
<dbReference type="InterPro" id="IPR033906">
    <property type="entry name" value="Lipase_N"/>
</dbReference>
<feature type="domain" description="PLAT" evidence="41">
    <location>
        <begin position="334"/>
        <end position="413"/>
    </location>
</feature>
<evidence type="ECO:0000256" key="35">
    <source>
        <dbReference type="ARBA" id="ARBA00049290"/>
    </source>
</evidence>
<evidence type="ECO:0000256" key="1">
    <source>
        <dbReference type="ARBA" id="ARBA00004487"/>
    </source>
</evidence>
<keyword evidence="7" id="KW-0479">Metal-binding</keyword>
<comment type="catalytic activity">
    <reaction evidence="23">
        <text>1,2-didodecanoyl-3-O-[alpha-D-galactosyl-(1-&gt;6)-beta-D-galactosyl]-sn-glycerol + H2O = dodecanoyl-3-O-[alpha-D-galactosyl-(1-&gt;6)-beta-D-galactosyl]-sn-glycerol + dodecanoate + H(+)</text>
        <dbReference type="Rhea" id="RHEA:48516"/>
        <dbReference type="ChEBI" id="CHEBI:15377"/>
        <dbReference type="ChEBI" id="CHEBI:15378"/>
        <dbReference type="ChEBI" id="CHEBI:18262"/>
        <dbReference type="ChEBI" id="CHEBI:90337"/>
        <dbReference type="ChEBI" id="CHEBI:90359"/>
    </reaction>
    <physiologicalReaction direction="left-to-right" evidence="23">
        <dbReference type="Rhea" id="RHEA:48517"/>
    </physiologicalReaction>
</comment>
<keyword evidence="14" id="KW-0325">Glycoprotein</keyword>
<evidence type="ECO:0000256" key="22">
    <source>
        <dbReference type="ARBA" id="ARBA00047270"/>
    </source>
</evidence>
<evidence type="ECO:0000256" key="34">
    <source>
        <dbReference type="ARBA" id="ARBA00049154"/>
    </source>
</evidence>
<dbReference type="InterPro" id="IPR002331">
    <property type="entry name" value="Lipase_panc"/>
</dbReference>
<evidence type="ECO:0000256" key="39">
    <source>
        <dbReference type="RuleBase" id="RU362046"/>
    </source>
</evidence>
<dbReference type="GO" id="GO:0047714">
    <property type="term" value="F:galactolipase activity"/>
    <property type="evidence" value="ECO:0007669"/>
    <property type="project" value="UniProtKB-EC"/>
</dbReference>
<protein>
    <recommendedName>
        <fullName evidence="39">Triacylglycerol lipase</fullName>
        <ecNumber evidence="39">3.1.1.3</ecNumber>
    </recommendedName>
    <alternativeName>
        <fullName evidence="39">Pancreatic lipase</fullName>
    </alternativeName>
</protein>
<evidence type="ECO:0000256" key="3">
    <source>
        <dbReference type="ARBA" id="ARBA00004879"/>
    </source>
</evidence>
<evidence type="ECO:0000256" key="11">
    <source>
        <dbReference type="ARBA" id="ARBA00023098"/>
    </source>
</evidence>
<comment type="pathway">
    <text evidence="18">Glycolipid metabolism.</text>
</comment>
<comment type="catalytic activity">
    <reaction evidence="21">
        <text>1-beta-D-galactosyl-2,3-didodecanoyl-sn-glycerol + H2O = 1-beta-D-galactosyl-dodecanoyl-sn-glycerol + dodecanoate + H(+)</text>
        <dbReference type="Rhea" id="RHEA:48536"/>
        <dbReference type="ChEBI" id="CHEBI:15377"/>
        <dbReference type="ChEBI" id="CHEBI:15378"/>
        <dbReference type="ChEBI" id="CHEBI:18262"/>
        <dbReference type="ChEBI" id="CHEBI:90342"/>
        <dbReference type="ChEBI" id="CHEBI:90514"/>
    </reaction>
    <physiologicalReaction direction="left-to-right" evidence="21">
        <dbReference type="Rhea" id="RHEA:48537"/>
    </physiologicalReaction>
</comment>
<keyword evidence="11 39" id="KW-0443">Lipid metabolism</keyword>
<evidence type="ECO:0000256" key="18">
    <source>
        <dbReference type="ARBA" id="ARBA00023590"/>
    </source>
</evidence>
<evidence type="ECO:0000256" key="16">
    <source>
        <dbReference type="ARBA" id="ARBA00023329"/>
    </source>
</evidence>
<dbReference type="GO" id="GO:0016042">
    <property type="term" value="P:lipid catabolic process"/>
    <property type="evidence" value="ECO:0007669"/>
    <property type="project" value="UniProtKB-KW"/>
</dbReference>
<dbReference type="SUPFAM" id="SSF49723">
    <property type="entry name" value="Lipase/lipooxygenase domain (PLAT/LH2 domain)"/>
    <property type="match status" value="1"/>
</dbReference>
<evidence type="ECO:0000313" key="43">
    <source>
        <dbReference type="Proteomes" id="UP000005226"/>
    </source>
</evidence>
<comment type="catalytic activity">
    <reaction evidence="32">
        <text>long chain 1,2-diacyl-3-O-beta-D-galactosyl-sn-glycerol + H2O = long chain acyl-3-O-beta-D-galactosyl-sn-glycerol + a fatty acid + H(+)</text>
        <dbReference type="Rhea" id="RHEA:48700"/>
        <dbReference type="ChEBI" id="CHEBI:15377"/>
        <dbReference type="ChEBI" id="CHEBI:15378"/>
        <dbReference type="ChEBI" id="CHEBI:28868"/>
        <dbReference type="ChEBI" id="CHEBI:90477"/>
        <dbReference type="ChEBI" id="CHEBI:90770"/>
    </reaction>
    <physiologicalReaction direction="left-to-right" evidence="32">
        <dbReference type="Rhea" id="RHEA:48701"/>
    </physiologicalReaction>
</comment>
<evidence type="ECO:0000256" key="27">
    <source>
        <dbReference type="ARBA" id="ARBA00047744"/>
    </source>
</evidence>
<accession>A0A674P9H5</accession>
<dbReference type="PRINTS" id="PR00821">
    <property type="entry name" value="TAGLIPASE"/>
</dbReference>
<dbReference type="InterPro" id="IPR036392">
    <property type="entry name" value="PLAT/LH2_dom_sf"/>
</dbReference>
<comment type="catalytic activity">
    <reaction evidence="35">
        <text>1,2,3-trioctanoylglycerol + H2O = dioctanoylglycerol + octanoate + H(+)</text>
        <dbReference type="Rhea" id="RHEA:47864"/>
        <dbReference type="ChEBI" id="CHEBI:15377"/>
        <dbReference type="ChEBI" id="CHEBI:15378"/>
        <dbReference type="ChEBI" id="CHEBI:25646"/>
        <dbReference type="ChEBI" id="CHEBI:76978"/>
        <dbReference type="ChEBI" id="CHEBI:88066"/>
    </reaction>
    <physiologicalReaction direction="left-to-right" evidence="35">
        <dbReference type="Rhea" id="RHEA:47865"/>
    </physiologicalReaction>
</comment>
<evidence type="ECO:0000256" key="26">
    <source>
        <dbReference type="ARBA" id="ARBA00047741"/>
    </source>
</evidence>
<keyword evidence="10 39" id="KW-0442">Lipid degradation</keyword>
<evidence type="ECO:0000256" key="32">
    <source>
        <dbReference type="ARBA" id="ARBA00048546"/>
    </source>
</evidence>
<evidence type="ECO:0000256" key="15">
    <source>
        <dbReference type="ARBA" id="ARBA00023273"/>
    </source>
</evidence>
<evidence type="ECO:0000256" key="7">
    <source>
        <dbReference type="ARBA" id="ARBA00022723"/>
    </source>
</evidence>
<dbReference type="GO" id="GO:0046872">
    <property type="term" value="F:metal ion binding"/>
    <property type="evidence" value="ECO:0007669"/>
    <property type="project" value="UniProtKB-KW"/>
</dbReference>
<comment type="catalytic activity">
    <reaction evidence="22">
        <text>(9Z-octadecenoyl)-glycerol + H2O = glycerol + (9Z)-octadecenoate + H(+)</text>
        <dbReference type="Rhea" id="RHEA:39955"/>
        <dbReference type="ChEBI" id="CHEBI:15377"/>
        <dbReference type="ChEBI" id="CHEBI:15378"/>
        <dbReference type="ChEBI" id="CHEBI:17754"/>
        <dbReference type="ChEBI" id="CHEBI:30823"/>
        <dbReference type="ChEBI" id="CHEBI:75937"/>
    </reaction>
    <physiologicalReaction direction="left-to-right" evidence="22">
        <dbReference type="Rhea" id="RHEA:39956"/>
    </physiologicalReaction>
</comment>